<feature type="domain" description="Reverse transcriptase" evidence="4">
    <location>
        <begin position="167"/>
        <end position="452"/>
    </location>
</feature>
<dbReference type="EMBL" id="JAPCWZ010000002">
    <property type="protein sequence ID" value="KAK8876966.1"/>
    <property type="molecule type" value="Genomic_DNA"/>
</dbReference>
<name>A0ABR2JGV5_9PEZI</name>
<evidence type="ECO:0000256" key="1">
    <source>
        <dbReference type="ARBA" id="ARBA00004173"/>
    </source>
</evidence>
<dbReference type="InterPro" id="IPR000477">
    <property type="entry name" value="RT_dom"/>
</dbReference>
<dbReference type="PROSITE" id="PS50878">
    <property type="entry name" value="RT_POL"/>
    <property type="match status" value="1"/>
</dbReference>
<evidence type="ECO:0000256" key="2">
    <source>
        <dbReference type="ARBA" id="ARBA00023128"/>
    </source>
</evidence>
<protein>
    <submittedName>
        <fullName evidence="5">RNA-directed DNA polymerase from mobile element jockey</fullName>
    </submittedName>
</protein>
<evidence type="ECO:0000313" key="6">
    <source>
        <dbReference type="Proteomes" id="UP001390339"/>
    </source>
</evidence>
<reference evidence="5 6" key="1">
    <citation type="journal article" date="2024" name="IMA Fungus">
        <title>Apiospora arundinis, a panoply of carbohydrate-active enzymes and secondary metabolites.</title>
        <authorList>
            <person name="Sorensen T."/>
            <person name="Petersen C."/>
            <person name="Muurmann A.T."/>
            <person name="Christiansen J.V."/>
            <person name="Brundto M.L."/>
            <person name="Overgaard C.K."/>
            <person name="Boysen A.T."/>
            <person name="Wollenberg R.D."/>
            <person name="Larsen T.O."/>
            <person name="Sorensen J.L."/>
            <person name="Nielsen K.L."/>
            <person name="Sondergaard T.E."/>
        </authorList>
    </citation>
    <scope>NUCLEOTIDE SEQUENCE [LARGE SCALE GENOMIC DNA]</scope>
    <source>
        <strain evidence="5 6">AAU 773</strain>
    </source>
</reference>
<dbReference type="PANTHER" id="PTHR33481:SF1">
    <property type="entry name" value="ENDONUCLEASE_EXONUCLEASE_PHOSPHATASE DOMAIN-CONTAINING PROTEIN-RELATED"/>
    <property type="match status" value="1"/>
</dbReference>
<evidence type="ECO:0000256" key="3">
    <source>
        <dbReference type="SAM" id="MobiDB-lite"/>
    </source>
</evidence>
<gene>
    <name evidence="5" type="ORF">PGQ11_001912</name>
</gene>
<evidence type="ECO:0000313" key="5">
    <source>
        <dbReference type="EMBL" id="KAK8876966.1"/>
    </source>
</evidence>
<evidence type="ECO:0000259" key="4">
    <source>
        <dbReference type="PROSITE" id="PS50878"/>
    </source>
</evidence>
<dbReference type="SUPFAM" id="SSF56672">
    <property type="entry name" value="DNA/RNA polymerases"/>
    <property type="match status" value="1"/>
</dbReference>
<comment type="subcellular location">
    <subcellularLocation>
        <location evidence="1">Mitochondrion</location>
    </subcellularLocation>
</comment>
<dbReference type="Pfam" id="PF00078">
    <property type="entry name" value="RVT_1"/>
    <property type="match status" value="1"/>
</dbReference>
<accession>A0ABR2JGV5</accession>
<keyword evidence="5" id="KW-0548">Nucleotidyltransferase</keyword>
<dbReference type="PANTHER" id="PTHR33481">
    <property type="entry name" value="REVERSE TRANSCRIPTASE"/>
    <property type="match status" value="1"/>
</dbReference>
<proteinExistence type="predicted"/>
<organism evidence="5 6">
    <name type="scientific">Apiospora arundinis</name>
    <dbReference type="NCBI Taxonomy" id="335852"/>
    <lineage>
        <taxon>Eukaryota</taxon>
        <taxon>Fungi</taxon>
        <taxon>Dikarya</taxon>
        <taxon>Ascomycota</taxon>
        <taxon>Pezizomycotina</taxon>
        <taxon>Sordariomycetes</taxon>
        <taxon>Xylariomycetidae</taxon>
        <taxon>Amphisphaeriales</taxon>
        <taxon>Apiosporaceae</taxon>
        <taxon>Apiospora</taxon>
    </lineage>
</organism>
<dbReference type="CDD" id="cd01650">
    <property type="entry name" value="RT_nLTR_like"/>
    <property type="match status" value="1"/>
</dbReference>
<dbReference type="InterPro" id="IPR043502">
    <property type="entry name" value="DNA/RNA_pol_sf"/>
</dbReference>
<dbReference type="GO" id="GO:0003964">
    <property type="term" value="F:RNA-directed DNA polymerase activity"/>
    <property type="evidence" value="ECO:0007669"/>
    <property type="project" value="UniProtKB-KW"/>
</dbReference>
<feature type="compositionally biased region" description="Polar residues" evidence="3">
    <location>
        <begin position="92"/>
        <end position="108"/>
    </location>
</feature>
<sequence length="665" mass="75307">MGWEDAARLRALVDRRHQREMWQRRVTTIKRPMRTIYSLAKGVSRRLRPKFCSRVGPFLDQSENLIRDPCVIVETLLSSQFGAENISRKTPVHSTTPSQQHSAETSPTVDPYEVKIILAGLRTAGAMGPDGTPNFVLKVCRGQGTQAGGDPFWEMTIEPYLAHLFEACLRLGYHPKLWKHSITIVLQKPNKPATDPRAWRPIALLPCLGKVYEKLVANLLKMQAIKQMLIPHNQFGFVGKSTVLALETIVNEVYRAWSRNADGKKGCYVTIMSLDIRGAFDNVKIEVLVQTLRDKKIPEWLVRAIEAFLQSRSTTVRIPGYESKEYYINIEIPQGSPLSPILFLLFAAPLLEAFDGKIFEGEFQIAAFVDDMYIICSSATYEKNCRILKAMFSYLLTAAGPLGVRFEGSKNQVMHMRDPRRPKQPICDCLPDIEGMTKDALVTLMRILGVFVDPALCWGGHVEACLRTVSSAFTGTSDILLLNELNVEDIGICLHKLAVTHRAASIDSPEGKAIEDRRQGLEWRADKGKYDLERHPYETLFIEAKAVRDLAYAKYTPTGPYSEDHELFNWSSNRVDRLHAIKKEMKELSNQQMRAMWEDYRIKRKNRGKKDTAATIAEWGPGRLALYSGLSRPASVMLLYCRTDNAPVRQQLYNIRKSETTGLTL</sequence>
<dbReference type="Proteomes" id="UP001390339">
    <property type="component" value="Unassembled WGS sequence"/>
</dbReference>
<comment type="caution">
    <text evidence="5">The sequence shown here is derived from an EMBL/GenBank/DDBJ whole genome shotgun (WGS) entry which is preliminary data.</text>
</comment>
<keyword evidence="5" id="KW-0808">Transferase</keyword>
<feature type="region of interest" description="Disordered" evidence="3">
    <location>
        <begin position="87"/>
        <end position="108"/>
    </location>
</feature>
<keyword evidence="2" id="KW-0496">Mitochondrion</keyword>
<keyword evidence="5" id="KW-0695">RNA-directed DNA polymerase</keyword>
<keyword evidence="6" id="KW-1185">Reference proteome</keyword>